<accession>A0A0A9EA54</accession>
<evidence type="ECO:0000313" key="1">
    <source>
        <dbReference type="EMBL" id="JAD97594.1"/>
    </source>
</evidence>
<dbReference type="EMBL" id="GBRH01200301">
    <property type="protein sequence ID" value="JAD97594.1"/>
    <property type="molecule type" value="Transcribed_RNA"/>
</dbReference>
<sequence length="23" mass="2720">MRSIGLTPDSKTRSFMLQYIEMD</sequence>
<proteinExistence type="predicted"/>
<dbReference type="AlphaFoldDB" id="A0A0A9EA54"/>
<protein>
    <submittedName>
        <fullName evidence="1">Uncharacterized protein</fullName>
    </submittedName>
</protein>
<reference evidence="1" key="2">
    <citation type="journal article" date="2015" name="Data Brief">
        <title>Shoot transcriptome of the giant reed, Arundo donax.</title>
        <authorList>
            <person name="Barrero R.A."/>
            <person name="Guerrero F.D."/>
            <person name="Moolhuijzen P."/>
            <person name="Goolsby J.A."/>
            <person name="Tidwell J."/>
            <person name="Bellgard S.E."/>
            <person name="Bellgard M.I."/>
        </authorList>
    </citation>
    <scope>NUCLEOTIDE SEQUENCE</scope>
    <source>
        <tissue evidence="1">Shoot tissue taken approximately 20 cm above the soil surface</tissue>
    </source>
</reference>
<reference evidence="1" key="1">
    <citation type="submission" date="2014-09" db="EMBL/GenBank/DDBJ databases">
        <authorList>
            <person name="Magalhaes I.L.F."/>
            <person name="Oliveira U."/>
            <person name="Santos F.R."/>
            <person name="Vidigal T.H.D.A."/>
            <person name="Brescovit A.D."/>
            <person name="Santos A.J."/>
        </authorList>
    </citation>
    <scope>NUCLEOTIDE SEQUENCE</scope>
    <source>
        <tissue evidence="1">Shoot tissue taken approximately 20 cm above the soil surface</tissue>
    </source>
</reference>
<organism evidence="1">
    <name type="scientific">Arundo donax</name>
    <name type="common">Giant reed</name>
    <name type="synonym">Donax arundinaceus</name>
    <dbReference type="NCBI Taxonomy" id="35708"/>
    <lineage>
        <taxon>Eukaryota</taxon>
        <taxon>Viridiplantae</taxon>
        <taxon>Streptophyta</taxon>
        <taxon>Embryophyta</taxon>
        <taxon>Tracheophyta</taxon>
        <taxon>Spermatophyta</taxon>
        <taxon>Magnoliopsida</taxon>
        <taxon>Liliopsida</taxon>
        <taxon>Poales</taxon>
        <taxon>Poaceae</taxon>
        <taxon>PACMAD clade</taxon>
        <taxon>Arundinoideae</taxon>
        <taxon>Arundineae</taxon>
        <taxon>Arundo</taxon>
    </lineage>
</organism>
<name>A0A0A9EA54_ARUDO</name>